<proteinExistence type="predicted"/>
<organism evidence="1 2">
    <name type="scientific">Larimichthys crocea</name>
    <name type="common">Large yellow croaker</name>
    <name type="synonym">Pseudosciaena crocea</name>
    <dbReference type="NCBI Taxonomy" id="215358"/>
    <lineage>
        <taxon>Eukaryota</taxon>
        <taxon>Metazoa</taxon>
        <taxon>Chordata</taxon>
        <taxon>Craniata</taxon>
        <taxon>Vertebrata</taxon>
        <taxon>Euteleostomi</taxon>
        <taxon>Actinopterygii</taxon>
        <taxon>Neopterygii</taxon>
        <taxon>Teleostei</taxon>
        <taxon>Neoteleostei</taxon>
        <taxon>Acanthomorphata</taxon>
        <taxon>Eupercaria</taxon>
        <taxon>Sciaenidae</taxon>
        <taxon>Larimichthys</taxon>
    </lineage>
</organism>
<reference evidence="1" key="1">
    <citation type="submission" date="2018-11" db="EMBL/GenBank/DDBJ databases">
        <title>The sequence and de novo assembly of Larimichthys crocea genome using PacBio and Hi-C technologies.</title>
        <authorList>
            <person name="Xu P."/>
            <person name="Chen B."/>
            <person name="Zhou Z."/>
            <person name="Ke Q."/>
            <person name="Wu Y."/>
            <person name="Bai H."/>
            <person name="Pu F."/>
        </authorList>
    </citation>
    <scope>NUCLEOTIDE SEQUENCE</scope>
    <source>
        <tissue evidence="1">Muscle</tissue>
    </source>
</reference>
<keyword evidence="2" id="KW-1185">Reference proteome</keyword>
<gene>
    <name evidence="1" type="ORF">E3U43_007613</name>
</gene>
<protein>
    <submittedName>
        <fullName evidence="1">Uncharacterized protein</fullName>
    </submittedName>
</protein>
<sequence length="123" mass="13733">MAVQQQPVSVSVAVNTYSPPPVTTSPQGLGNWSTELFDCCGDMKTCCCALWCFPCMQCQTAKDFGWCCCMPLLDFCGVVSCTLRSSIRKQYGIPGSCMGDYCTVCWCYACTWCQMHRELKIRQ</sequence>
<evidence type="ECO:0000313" key="1">
    <source>
        <dbReference type="EMBL" id="TMS02073.1"/>
    </source>
</evidence>
<comment type="caution">
    <text evidence="1">The sequence shown here is derived from an EMBL/GenBank/DDBJ whole genome shotgun (WGS) entry which is preliminary data.</text>
</comment>
<evidence type="ECO:0000313" key="2">
    <source>
        <dbReference type="Proteomes" id="UP000793456"/>
    </source>
</evidence>
<dbReference type="Proteomes" id="UP000793456">
    <property type="component" value="Chromosome XXIV"/>
</dbReference>
<dbReference type="EMBL" id="CM011697">
    <property type="protein sequence ID" value="TMS02073.1"/>
    <property type="molecule type" value="Genomic_DNA"/>
</dbReference>
<accession>A0ACD3Q4M2</accession>
<name>A0ACD3Q4M2_LARCR</name>